<dbReference type="CDD" id="cd02440">
    <property type="entry name" value="AdoMet_MTases"/>
    <property type="match status" value="1"/>
</dbReference>
<keyword evidence="2" id="KW-0489">Methyltransferase</keyword>
<dbReference type="Pfam" id="PF08241">
    <property type="entry name" value="Methyltransf_11"/>
    <property type="match status" value="1"/>
</dbReference>
<dbReference type="InterPro" id="IPR013216">
    <property type="entry name" value="Methyltransf_11"/>
</dbReference>
<sequence>MIKNSFKKLLPSSIKYRYRMKLSHYYNGLSSLGSSYKVFLAKIKRQFVRPPIPDLNGRYNLHLGCGDIKHSKFINVDGLPASHIHYVRNIDDLSFLPDNKVDLIYACHCLEHFSHHIRVELVLAEWFRVLKKDGILRLSVPDFDLILNIYKDNDNSANSIVGILMGGQDYKYNFHMTIFNQSSLTEILLKVGFSQVREWTPGTDELTTFDDNSGRKLLVNGKYYPVSLNLEAIK</sequence>
<accession>A0ABX1LQA8</accession>
<name>A0ABX1LQA8_9CYAN</name>
<feature type="domain" description="Methyltransferase type 11" evidence="1">
    <location>
        <begin position="87"/>
        <end position="136"/>
    </location>
</feature>
<dbReference type="InterPro" id="IPR029063">
    <property type="entry name" value="SAM-dependent_MTases_sf"/>
</dbReference>
<evidence type="ECO:0000313" key="2">
    <source>
        <dbReference type="EMBL" id="NMF57523.1"/>
    </source>
</evidence>
<proteinExistence type="predicted"/>
<evidence type="ECO:0000313" key="3">
    <source>
        <dbReference type="Proteomes" id="UP000738376"/>
    </source>
</evidence>
<dbReference type="GO" id="GO:0032259">
    <property type="term" value="P:methylation"/>
    <property type="evidence" value="ECO:0007669"/>
    <property type="project" value="UniProtKB-KW"/>
</dbReference>
<evidence type="ECO:0000259" key="1">
    <source>
        <dbReference type="Pfam" id="PF08241"/>
    </source>
</evidence>
<dbReference type="GO" id="GO:0008168">
    <property type="term" value="F:methyltransferase activity"/>
    <property type="evidence" value="ECO:0007669"/>
    <property type="project" value="UniProtKB-KW"/>
</dbReference>
<dbReference type="RefSeq" id="WP_169362545.1">
    <property type="nucleotide sequence ID" value="NZ_JAAVJL010000001.1"/>
</dbReference>
<keyword evidence="2" id="KW-0808">Transferase</keyword>
<gene>
    <name evidence="2" type="ORF">HC246_05690</name>
</gene>
<comment type="caution">
    <text evidence="2">The sequence shown here is derived from an EMBL/GenBank/DDBJ whole genome shotgun (WGS) entry which is preliminary data.</text>
</comment>
<keyword evidence="3" id="KW-1185">Reference proteome</keyword>
<protein>
    <submittedName>
        <fullName evidence="2">Methyltransferase domain-containing protein</fullName>
    </submittedName>
</protein>
<reference evidence="2 3" key="1">
    <citation type="submission" date="2020-03" db="EMBL/GenBank/DDBJ databases">
        <title>Draft Genome Sequence of 2-Methylisoborneol Producing Pseudanabaena yagii Strain GIHE-NHR1 Isolated from North Han River in South Korea.</title>
        <authorList>
            <person name="Jeong J."/>
        </authorList>
    </citation>
    <scope>NUCLEOTIDE SEQUENCE [LARGE SCALE GENOMIC DNA]</scope>
    <source>
        <strain evidence="2 3">GIHE-NHR1</strain>
    </source>
</reference>
<dbReference type="EMBL" id="JAAVJL010000001">
    <property type="protein sequence ID" value="NMF57523.1"/>
    <property type="molecule type" value="Genomic_DNA"/>
</dbReference>
<dbReference type="SUPFAM" id="SSF53335">
    <property type="entry name" value="S-adenosyl-L-methionine-dependent methyltransferases"/>
    <property type="match status" value="1"/>
</dbReference>
<dbReference type="Proteomes" id="UP000738376">
    <property type="component" value="Unassembled WGS sequence"/>
</dbReference>
<dbReference type="Gene3D" id="3.40.50.150">
    <property type="entry name" value="Vaccinia Virus protein VP39"/>
    <property type="match status" value="1"/>
</dbReference>
<organism evidence="2 3">
    <name type="scientific">Pseudanabaena yagii GIHE-NHR1</name>
    <dbReference type="NCBI Taxonomy" id="2722753"/>
    <lineage>
        <taxon>Bacteria</taxon>
        <taxon>Bacillati</taxon>
        <taxon>Cyanobacteriota</taxon>
        <taxon>Cyanophyceae</taxon>
        <taxon>Pseudanabaenales</taxon>
        <taxon>Pseudanabaenaceae</taxon>
        <taxon>Pseudanabaena</taxon>
        <taxon>Pseudanabaena yagii</taxon>
    </lineage>
</organism>